<dbReference type="InterPro" id="IPR036910">
    <property type="entry name" value="HMG_box_dom_sf"/>
</dbReference>
<dbReference type="EMBL" id="CAJVPP010000399">
    <property type="protein sequence ID" value="CAG8478949.1"/>
    <property type="molecule type" value="Genomic_DNA"/>
</dbReference>
<evidence type="ECO:0000313" key="2">
    <source>
        <dbReference type="Proteomes" id="UP000789375"/>
    </source>
</evidence>
<proteinExistence type="predicted"/>
<keyword evidence="2" id="KW-1185">Reference proteome</keyword>
<organism evidence="1 2">
    <name type="scientific">Funneliformis mosseae</name>
    <name type="common">Endomycorrhizal fungus</name>
    <name type="synonym">Glomus mosseae</name>
    <dbReference type="NCBI Taxonomy" id="27381"/>
    <lineage>
        <taxon>Eukaryota</taxon>
        <taxon>Fungi</taxon>
        <taxon>Fungi incertae sedis</taxon>
        <taxon>Mucoromycota</taxon>
        <taxon>Glomeromycotina</taxon>
        <taxon>Glomeromycetes</taxon>
        <taxon>Glomerales</taxon>
        <taxon>Glomeraceae</taxon>
        <taxon>Funneliformis</taxon>
    </lineage>
</organism>
<dbReference type="AlphaFoldDB" id="A0A9N8W9J0"/>
<accession>A0A9N8W9J0</accession>
<gene>
    <name evidence="1" type="ORF">FMOSSE_LOCUS2909</name>
</gene>
<comment type="caution">
    <text evidence="1">The sequence shown here is derived from an EMBL/GenBank/DDBJ whole genome shotgun (WGS) entry which is preliminary data.</text>
</comment>
<dbReference type="Proteomes" id="UP000789375">
    <property type="component" value="Unassembled WGS sequence"/>
</dbReference>
<dbReference type="SUPFAM" id="SSF47095">
    <property type="entry name" value="HMG-box"/>
    <property type="match status" value="1"/>
</dbReference>
<evidence type="ECO:0000313" key="1">
    <source>
        <dbReference type="EMBL" id="CAG8478949.1"/>
    </source>
</evidence>
<dbReference type="Gene3D" id="1.10.30.10">
    <property type="entry name" value="High mobility group box domain"/>
    <property type="match status" value="1"/>
</dbReference>
<reference evidence="1" key="1">
    <citation type="submission" date="2021-06" db="EMBL/GenBank/DDBJ databases">
        <authorList>
            <person name="Kallberg Y."/>
            <person name="Tangrot J."/>
            <person name="Rosling A."/>
        </authorList>
    </citation>
    <scope>NUCLEOTIDE SEQUENCE</scope>
    <source>
        <strain evidence="1">87-6 pot B 2015</strain>
    </source>
</reference>
<sequence length="271" mass="32458">MPRVNTLSKTSLSNLPSDIPKINMPFPPKITAEEFIRDRPLSRLHFKPPNSFFIYRKLFVRQLKLENYNDKMIRVSKWASWFWSNEPKVVKEYYKNIEKDIQKLLKEKRRNNNQQSVYPRFIFEYPNKSKKKDSDDTLRNKTSPKIENSRYFSFSVVNHPKEFSEFINYDQITPEFSKPGNDDGPLTPTYPEEDFISFNFEEPKNFYPPYINSLPIYLPNPLYNNNTPFSFVEDNNPESCFKLFDDNFNYPIFFPNVTDQLSIPWNEFLNI</sequence>
<protein>
    <submittedName>
        <fullName evidence="1">16682_t:CDS:1</fullName>
    </submittedName>
</protein>
<name>A0A9N8W9J0_FUNMO</name>